<protein>
    <submittedName>
        <fullName evidence="12">RimK family alpha-L-glutamate ligase</fullName>
    </submittedName>
</protein>
<evidence type="ECO:0000256" key="9">
    <source>
        <dbReference type="ARBA" id="ARBA00023211"/>
    </source>
</evidence>
<dbReference type="InterPro" id="IPR011761">
    <property type="entry name" value="ATP-grasp"/>
</dbReference>
<dbReference type="GO" id="GO:0046872">
    <property type="term" value="F:metal ion binding"/>
    <property type="evidence" value="ECO:0007669"/>
    <property type="project" value="UniProtKB-KW"/>
</dbReference>
<evidence type="ECO:0000256" key="1">
    <source>
        <dbReference type="ARBA" id="ARBA00001936"/>
    </source>
</evidence>
<dbReference type="PANTHER" id="PTHR21621">
    <property type="entry name" value="RIBOSOMAL PROTEIN S6 MODIFICATION PROTEIN"/>
    <property type="match status" value="1"/>
</dbReference>
<evidence type="ECO:0000313" key="13">
    <source>
        <dbReference type="Proteomes" id="UP001139462"/>
    </source>
</evidence>
<sequence length="294" mass="32068">MNIAILSRGETLYSTKSLQHAASARNHNVEILDPTFCNLEIENGKAVLYYEGDLIDDLDAIIPRIGASNTFYGTNVVRHFEAMGVFTVVSSLGITNSRDKWTCFQVLAKHQIPMPRTLFASFYDFEEQLNTFKGKPIIIKLLEGTHGEGVILTESPQNALATIETLNAAGVKFLLQEYIEEVKGADVRAIVVDGVVVAAMKRKSKAGDFRSNLHRGGSSEIIELSTAEEKLAIKAAKAMGLGFCGVDILQSKIGPLVLEINSTPGLEGIENTSGKNISKSVIGYIERNIRKLLP</sequence>
<keyword evidence="13" id="KW-1185">Reference proteome</keyword>
<gene>
    <name evidence="12" type="ORF">K8344_01835</name>
</gene>
<dbReference type="AlphaFoldDB" id="A0A9X1QYD0"/>
<evidence type="ECO:0000256" key="8">
    <source>
        <dbReference type="ARBA" id="ARBA00022917"/>
    </source>
</evidence>
<dbReference type="Pfam" id="PF18030">
    <property type="entry name" value="Rimk_N"/>
    <property type="match status" value="1"/>
</dbReference>
<keyword evidence="7" id="KW-0460">Magnesium</keyword>
<dbReference type="GO" id="GO:0006412">
    <property type="term" value="P:translation"/>
    <property type="evidence" value="ECO:0007669"/>
    <property type="project" value="UniProtKB-KW"/>
</dbReference>
<organism evidence="12 13">
    <name type="scientific">Aequorivita xiaoshiensis</name>
    <dbReference type="NCBI Taxonomy" id="2874476"/>
    <lineage>
        <taxon>Bacteria</taxon>
        <taxon>Pseudomonadati</taxon>
        <taxon>Bacteroidota</taxon>
        <taxon>Flavobacteriia</taxon>
        <taxon>Flavobacteriales</taxon>
        <taxon>Flavobacteriaceae</taxon>
        <taxon>Aequorivita</taxon>
    </lineage>
</organism>
<comment type="cofactor">
    <cofactor evidence="2">
        <name>Mg(2+)</name>
        <dbReference type="ChEBI" id="CHEBI:18420"/>
    </cofactor>
</comment>
<evidence type="ECO:0000259" key="11">
    <source>
        <dbReference type="PROSITE" id="PS50975"/>
    </source>
</evidence>
<dbReference type="Gene3D" id="3.30.1490.20">
    <property type="entry name" value="ATP-grasp fold, A domain"/>
    <property type="match status" value="1"/>
</dbReference>
<evidence type="ECO:0000256" key="7">
    <source>
        <dbReference type="ARBA" id="ARBA00022842"/>
    </source>
</evidence>
<accession>A0A9X1QYD0</accession>
<dbReference type="InterPro" id="IPR013815">
    <property type="entry name" value="ATP_grasp_subdomain_1"/>
</dbReference>
<evidence type="ECO:0000256" key="2">
    <source>
        <dbReference type="ARBA" id="ARBA00001946"/>
    </source>
</evidence>
<dbReference type="InterPro" id="IPR013651">
    <property type="entry name" value="ATP-grasp_RimK-type"/>
</dbReference>
<evidence type="ECO:0000256" key="5">
    <source>
        <dbReference type="ARBA" id="ARBA00022741"/>
    </source>
</evidence>
<dbReference type="GO" id="GO:0018169">
    <property type="term" value="F:ribosomal S6-glutamic acid ligase activity"/>
    <property type="evidence" value="ECO:0007669"/>
    <property type="project" value="TreeGrafter"/>
</dbReference>
<feature type="domain" description="ATP-grasp" evidence="11">
    <location>
        <begin position="104"/>
        <end position="286"/>
    </location>
</feature>
<keyword evidence="4" id="KW-0479">Metal-binding</keyword>
<keyword evidence="9" id="KW-0464">Manganese</keyword>
<evidence type="ECO:0000256" key="3">
    <source>
        <dbReference type="ARBA" id="ARBA00022598"/>
    </source>
</evidence>
<dbReference type="GO" id="GO:0005737">
    <property type="term" value="C:cytoplasm"/>
    <property type="evidence" value="ECO:0007669"/>
    <property type="project" value="TreeGrafter"/>
</dbReference>
<dbReference type="PANTHER" id="PTHR21621:SF7">
    <property type="entry name" value="RIBOSOMAL PROTEIN BS6--L-GLUTAMATE LIGASE"/>
    <property type="match status" value="1"/>
</dbReference>
<keyword evidence="3 12" id="KW-0436">Ligase</keyword>
<name>A0A9X1QYD0_9FLAO</name>
<dbReference type="RefSeq" id="WP_237606589.1">
    <property type="nucleotide sequence ID" value="NZ_JAIRBB010000001.1"/>
</dbReference>
<dbReference type="InterPro" id="IPR041107">
    <property type="entry name" value="Rimk_N"/>
</dbReference>
<dbReference type="EMBL" id="JAIRBB010000001">
    <property type="protein sequence ID" value="MCG2429845.1"/>
    <property type="molecule type" value="Genomic_DNA"/>
</dbReference>
<keyword evidence="5 10" id="KW-0547">Nucleotide-binding</keyword>
<dbReference type="Gene3D" id="3.30.470.20">
    <property type="entry name" value="ATP-grasp fold, B domain"/>
    <property type="match status" value="1"/>
</dbReference>
<dbReference type="PROSITE" id="PS50975">
    <property type="entry name" value="ATP_GRASP"/>
    <property type="match status" value="1"/>
</dbReference>
<keyword evidence="8" id="KW-0648">Protein biosynthesis</keyword>
<evidence type="ECO:0000313" key="12">
    <source>
        <dbReference type="EMBL" id="MCG2429845.1"/>
    </source>
</evidence>
<evidence type="ECO:0000256" key="6">
    <source>
        <dbReference type="ARBA" id="ARBA00022840"/>
    </source>
</evidence>
<comment type="caution">
    <text evidence="12">The sequence shown here is derived from an EMBL/GenBank/DDBJ whole genome shotgun (WGS) entry which is preliminary data.</text>
</comment>
<proteinExistence type="predicted"/>
<dbReference type="InterPro" id="IPR004666">
    <property type="entry name" value="Rp_bS6_RimK/Lys_biosynth_LsyX"/>
</dbReference>
<dbReference type="Proteomes" id="UP001139462">
    <property type="component" value="Unassembled WGS sequence"/>
</dbReference>
<dbReference type="GO" id="GO:0005524">
    <property type="term" value="F:ATP binding"/>
    <property type="evidence" value="ECO:0007669"/>
    <property type="project" value="UniProtKB-UniRule"/>
</dbReference>
<keyword evidence="6 10" id="KW-0067">ATP-binding</keyword>
<dbReference type="NCBIfam" id="TIGR00768">
    <property type="entry name" value="rimK_fam"/>
    <property type="match status" value="1"/>
</dbReference>
<comment type="cofactor">
    <cofactor evidence="1">
        <name>Mn(2+)</name>
        <dbReference type="ChEBI" id="CHEBI:29035"/>
    </cofactor>
</comment>
<evidence type="ECO:0000256" key="10">
    <source>
        <dbReference type="PROSITE-ProRule" id="PRU00409"/>
    </source>
</evidence>
<dbReference type="Gene3D" id="3.40.50.20">
    <property type="match status" value="1"/>
</dbReference>
<evidence type="ECO:0000256" key="4">
    <source>
        <dbReference type="ARBA" id="ARBA00022723"/>
    </source>
</evidence>
<dbReference type="Pfam" id="PF08443">
    <property type="entry name" value="RimK"/>
    <property type="match status" value="1"/>
</dbReference>
<dbReference type="GO" id="GO:0009432">
    <property type="term" value="P:SOS response"/>
    <property type="evidence" value="ECO:0007669"/>
    <property type="project" value="TreeGrafter"/>
</dbReference>
<reference evidence="12" key="1">
    <citation type="submission" date="2021-09" db="EMBL/GenBank/DDBJ databases">
        <title>Genome of Aequorivita sp. strain F64183.</title>
        <authorList>
            <person name="Wang Y."/>
        </authorList>
    </citation>
    <scope>NUCLEOTIDE SEQUENCE</scope>
    <source>
        <strain evidence="12">F64183</strain>
    </source>
</reference>
<dbReference type="SUPFAM" id="SSF56059">
    <property type="entry name" value="Glutathione synthetase ATP-binding domain-like"/>
    <property type="match status" value="1"/>
</dbReference>